<dbReference type="Gene3D" id="3.90.550.10">
    <property type="entry name" value="Spore Coat Polysaccharide Biosynthesis Protein SpsA, Chain A"/>
    <property type="match status" value="1"/>
</dbReference>
<dbReference type="Pfam" id="PF00535">
    <property type="entry name" value="Glycos_transf_2"/>
    <property type="match status" value="1"/>
</dbReference>
<reference evidence="2 3" key="1">
    <citation type="journal article" date="2020" name="ISME J.">
        <title>Comparative genomics reveals insights into cyanobacterial evolution and habitat adaptation.</title>
        <authorList>
            <person name="Chen M.Y."/>
            <person name="Teng W.K."/>
            <person name="Zhao L."/>
            <person name="Hu C.X."/>
            <person name="Zhou Y.K."/>
            <person name="Han B.P."/>
            <person name="Song L.R."/>
            <person name="Shu W.S."/>
        </authorList>
    </citation>
    <scope>NUCLEOTIDE SEQUENCE [LARGE SCALE GENOMIC DNA]</scope>
    <source>
        <strain evidence="2 3">FACHB-838</strain>
    </source>
</reference>
<evidence type="ECO:0000259" key="1">
    <source>
        <dbReference type="Pfam" id="PF00535"/>
    </source>
</evidence>
<dbReference type="RefSeq" id="WP_190941793.1">
    <property type="nucleotide sequence ID" value="NZ_JACJSI010000029.1"/>
</dbReference>
<organism evidence="2 3">
    <name type="scientific">Nostoc flagelliforme FACHB-838</name>
    <dbReference type="NCBI Taxonomy" id="2692904"/>
    <lineage>
        <taxon>Bacteria</taxon>
        <taxon>Bacillati</taxon>
        <taxon>Cyanobacteriota</taxon>
        <taxon>Cyanophyceae</taxon>
        <taxon>Nostocales</taxon>
        <taxon>Nostocaceae</taxon>
        <taxon>Nostoc</taxon>
    </lineage>
</organism>
<feature type="domain" description="Glycosyltransferase 2-like" evidence="1">
    <location>
        <begin position="7"/>
        <end position="130"/>
    </location>
</feature>
<keyword evidence="3" id="KW-1185">Reference proteome</keyword>
<evidence type="ECO:0000313" key="3">
    <source>
        <dbReference type="Proteomes" id="UP000623440"/>
    </source>
</evidence>
<proteinExistence type="predicted"/>
<accession>A0ABR8DNS1</accession>
<dbReference type="PANTHER" id="PTHR22916">
    <property type="entry name" value="GLYCOSYLTRANSFERASE"/>
    <property type="match status" value="1"/>
</dbReference>
<evidence type="ECO:0000313" key="2">
    <source>
        <dbReference type="EMBL" id="MBD2531084.1"/>
    </source>
</evidence>
<comment type="caution">
    <text evidence="2">The sequence shown here is derived from an EMBL/GenBank/DDBJ whole genome shotgun (WGS) entry which is preliminary data.</text>
</comment>
<dbReference type="InterPro" id="IPR001173">
    <property type="entry name" value="Glyco_trans_2-like"/>
</dbReference>
<gene>
    <name evidence="2" type="ORF">H6G97_16440</name>
</gene>
<dbReference type="EMBL" id="JACJSI010000029">
    <property type="protein sequence ID" value="MBD2531084.1"/>
    <property type="molecule type" value="Genomic_DNA"/>
</dbReference>
<dbReference type="InterPro" id="IPR029044">
    <property type="entry name" value="Nucleotide-diphossugar_trans"/>
</dbReference>
<dbReference type="SUPFAM" id="SSF53448">
    <property type="entry name" value="Nucleotide-diphospho-sugar transferases"/>
    <property type="match status" value="1"/>
</dbReference>
<protein>
    <submittedName>
        <fullName evidence="2">Glycosyltransferase family 2 protein</fullName>
    </submittedName>
</protein>
<dbReference type="CDD" id="cd00761">
    <property type="entry name" value="Glyco_tranf_GTA_type"/>
    <property type="match status" value="1"/>
</dbReference>
<dbReference type="PANTHER" id="PTHR22916:SF3">
    <property type="entry name" value="UDP-GLCNAC:BETAGAL BETA-1,3-N-ACETYLGLUCOSAMINYLTRANSFERASE-LIKE PROTEIN 1"/>
    <property type="match status" value="1"/>
</dbReference>
<dbReference type="Proteomes" id="UP000623440">
    <property type="component" value="Unassembled WGS sequence"/>
</dbReference>
<sequence>MQKTLASIIITNYNYGSFLSEAIESALNQSYQPTEVIVVDDGSTDNSQQIITSYGEKIVPVLKDNGGQASAFNAGFAISCGEVICFLDSDDVLLPSAIERAVKILHDDPDAVKVHWPLRVIDVDSNLLEKIDCEGILLEGNLYNDQLKYGLEGHTFPPTSGNVWLRSYLEKILPMPETNYRLNAESYLGFLAPFSGSIRRINEYHSLYRIHGHNGTNKRTYNWRLSHYYYEEKVLREYLHKQGIKVNDVFEYKEDSCHKYLQRMVKLGKELGSLIAQGQNYILVDMDELGHHQLLENCQAIPFLEKEGVYWGPPSGDAIAIKEFERLHHEGASFIVFAWPAFWWLDYYAEFVRYLRAKFRCLLENERLVVFDLHTLA</sequence>
<name>A0ABR8DNS1_9NOSO</name>